<sequence length="162" mass="16439">MTFWLALRRLLPLLAVLSLALTPVASPAATAGMHAPSAQGRHATAMDGHGMGHGMGHAAMDHATMGHHAAQSAGMADVDTADVDMGNMDMGDMPCCPKTVAAEPDCGKGCPLMALCLASMASLPPAPIPVPVPVATRAGVIWPDPAAFASVDGTPYPEPPRA</sequence>
<protein>
    <submittedName>
        <fullName evidence="3">Uncharacterized protein</fullName>
    </submittedName>
</protein>
<evidence type="ECO:0000313" key="4">
    <source>
        <dbReference type="Proteomes" id="UP001231124"/>
    </source>
</evidence>
<feature type="signal peptide" evidence="2">
    <location>
        <begin position="1"/>
        <end position="28"/>
    </location>
</feature>
<comment type="caution">
    <text evidence="3">The sequence shown here is derived from an EMBL/GenBank/DDBJ whole genome shotgun (WGS) entry which is preliminary data.</text>
</comment>
<proteinExistence type="predicted"/>
<gene>
    <name evidence="3" type="ORF">QO012_003691</name>
</gene>
<reference evidence="3 4" key="1">
    <citation type="submission" date="2023-07" db="EMBL/GenBank/DDBJ databases">
        <title>Genomic Encyclopedia of Type Strains, Phase IV (KMG-IV): sequencing the most valuable type-strain genomes for metagenomic binning, comparative biology and taxonomic classification.</title>
        <authorList>
            <person name="Goeker M."/>
        </authorList>
    </citation>
    <scope>NUCLEOTIDE SEQUENCE [LARGE SCALE GENOMIC DNA]</scope>
    <source>
        <strain evidence="3 4">DSM 19013</strain>
    </source>
</reference>
<evidence type="ECO:0000256" key="2">
    <source>
        <dbReference type="SAM" id="SignalP"/>
    </source>
</evidence>
<feature type="region of interest" description="Disordered" evidence="1">
    <location>
        <begin position="30"/>
        <end position="51"/>
    </location>
</feature>
<name>A0ABU0I6B4_9HYPH</name>
<organism evidence="3 4">
    <name type="scientific">Methylobacterium aerolatum</name>
    <dbReference type="NCBI Taxonomy" id="418708"/>
    <lineage>
        <taxon>Bacteria</taxon>
        <taxon>Pseudomonadati</taxon>
        <taxon>Pseudomonadota</taxon>
        <taxon>Alphaproteobacteria</taxon>
        <taxon>Hyphomicrobiales</taxon>
        <taxon>Methylobacteriaceae</taxon>
        <taxon>Methylobacterium</taxon>
    </lineage>
</organism>
<keyword evidence="2" id="KW-0732">Signal</keyword>
<evidence type="ECO:0000313" key="3">
    <source>
        <dbReference type="EMBL" id="MDQ0449174.1"/>
    </source>
</evidence>
<accession>A0ABU0I6B4</accession>
<keyword evidence="4" id="KW-1185">Reference proteome</keyword>
<evidence type="ECO:0000256" key="1">
    <source>
        <dbReference type="SAM" id="MobiDB-lite"/>
    </source>
</evidence>
<dbReference type="EMBL" id="JAUSVP010000013">
    <property type="protein sequence ID" value="MDQ0449174.1"/>
    <property type="molecule type" value="Genomic_DNA"/>
</dbReference>
<dbReference type="RefSeq" id="WP_238203853.1">
    <property type="nucleotide sequence ID" value="NZ_BPQE01000016.1"/>
</dbReference>
<dbReference type="Proteomes" id="UP001231124">
    <property type="component" value="Unassembled WGS sequence"/>
</dbReference>
<feature type="chain" id="PRO_5046080216" evidence="2">
    <location>
        <begin position="29"/>
        <end position="162"/>
    </location>
</feature>